<dbReference type="Gene3D" id="2.60.120.620">
    <property type="entry name" value="q2cbj1_9rhob like domain"/>
    <property type="match status" value="1"/>
</dbReference>
<dbReference type="SUPFAM" id="SSF51197">
    <property type="entry name" value="Clavaminate synthase-like"/>
    <property type="match status" value="1"/>
</dbReference>
<dbReference type="Proteomes" id="UP000247465">
    <property type="component" value="Chromosome"/>
</dbReference>
<evidence type="ECO:0008006" key="3">
    <source>
        <dbReference type="Google" id="ProtNLM"/>
    </source>
</evidence>
<organism evidence="1 2">
    <name type="scientific">Candidatus Moanibacter tarae</name>
    <dbReference type="NCBI Taxonomy" id="2200854"/>
    <lineage>
        <taxon>Bacteria</taxon>
        <taxon>Pseudomonadati</taxon>
        <taxon>Verrucomicrobiota</taxon>
        <taxon>Opitutia</taxon>
        <taxon>Puniceicoccales</taxon>
        <taxon>Puniceicoccales incertae sedis</taxon>
        <taxon>Candidatus Moanibacter</taxon>
    </lineage>
</organism>
<dbReference type="EMBL" id="CP029803">
    <property type="protein sequence ID" value="AWT59188.1"/>
    <property type="molecule type" value="Genomic_DNA"/>
</dbReference>
<reference evidence="1 2" key="1">
    <citation type="submission" date="2018-06" db="EMBL/GenBank/DDBJ databases">
        <title>Draft Genome Sequence of a Novel Marine Bacterium Related to the Verrucomicrobia.</title>
        <authorList>
            <person name="Vosseberg J."/>
            <person name="Martijn J."/>
            <person name="Ettema T.J.G."/>
        </authorList>
    </citation>
    <scope>NUCLEOTIDE SEQUENCE [LARGE SCALE GENOMIC DNA]</scope>
    <source>
        <strain evidence="1">TARA_B100001123</strain>
    </source>
</reference>
<proteinExistence type="predicted"/>
<evidence type="ECO:0000313" key="2">
    <source>
        <dbReference type="Proteomes" id="UP000247465"/>
    </source>
</evidence>
<dbReference type="Pfam" id="PF05721">
    <property type="entry name" value="PhyH"/>
    <property type="match status" value="1"/>
</dbReference>
<protein>
    <recommendedName>
        <fullName evidence="3">Phytanoyl-CoA dioxygenase family protein</fullName>
    </recommendedName>
</protein>
<dbReference type="KEGG" id="mtar:DF168_00369"/>
<dbReference type="GO" id="GO:0016706">
    <property type="term" value="F:2-oxoglutarate-dependent dioxygenase activity"/>
    <property type="evidence" value="ECO:0007669"/>
    <property type="project" value="UniProtKB-ARBA"/>
</dbReference>
<evidence type="ECO:0000313" key="1">
    <source>
        <dbReference type="EMBL" id="AWT59188.1"/>
    </source>
</evidence>
<gene>
    <name evidence="1" type="ORF">DF168_00369</name>
</gene>
<accession>A0A2Z4AE18</accession>
<dbReference type="InterPro" id="IPR008775">
    <property type="entry name" value="Phytyl_CoA_dOase-like"/>
</dbReference>
<sequence length="265" mass="30445">MSGTIPDHPSVSERFFFDNYGYLLLEDFLSNDLVATLIQALEKTISKRRTPGFKRDIEPAFPDQLDSNNSRVFHLLDEDPVFLQMLDYQPMLEYVHGLFNEMPHLHSTDAFYEVVPGKHHGRGWHIDGIQSGFRNFKPHIPFLQFKVGYILSDLSVPDQGNLTVIPGSHKSLCEPDADDLSNPELLVGAKQICGPPGTAVIFHNALWHMAGPFTHSGGRRVMLYYGYEHPWMLACAEQWRYPEEFYRDLGPVQRKFFHDFVFEST</sequence>
<name>A0A2Z4AE18_9BACT</name>
<dbReference type="AlphaFoldDB" id="A0A2Z4AE18"/>